<feature type="transmembrane region" description="Helical" evidence="1">
    <location>
        <begin position="304"/>
        <end position="326"/>
    </location>
</feature>
<sequence>MNLIEIYIQEVTRRLPEKNREDIALELRSTIEDMLPDDYQEEDIKAVLEKLGSPVTLASGYRDRPMHLIGPRYFDVYVTLLKMILPIAAVISFISMIAEYFIGYSGEQAVINIVLSLMGEGIGRIIEVGIQVFFWLTLMFAILERTDKGRDEQPLTASLKKWTPDDLKNIPYIPKKKAISKVEVFGSLLWTAIWATLYFNANHLVGVYIGGGEGLKFVTPSLNQEVLLWYWPIVLVVIGLEIALALYKLIKGQWTKRMAICNTALQLIATIVFIVIFRNPNVITHDYITYMSNSFTITANQFELWIVGGGILIFMISSAISVFDGFRKARIR</sequence>
<organism evidence="2 3">
    <name type="scientific">Bacillus salipaludis</name>
    <dbReference type="NCBI Taxonomy" id="2547811"/>
    <lineage>
        <taxon>Bacteria</taxon>
        <taxon>Bacillati</taxon>
        <taxon>Bacillota</taxon>
        <taxon>Bacilli</taxon>
        <taxon>Bacillales</taxon>
        <taxon>Bacillaceae</taxon>
        <taxon>Bacillus</taxon>
    </lineage>
</organism>
<gene>
    <name evidence="2" type="ORF">E2K98_19790</name>
</gene>
<keyword evidence="1" id="KW-0812">Transmembrane</keyword>
<dbReference type="Proteomes" id="UP000295132">
    <property type="component" value="Unassembled WGS sequence"/>
</dbReference>
<feature type="transmembrane region" description="Helical" evidence="1">
    <location>
        <begin position="184"/>
        <end position="209"/>
    </location>
</feature>
<evidence type="ECO:0000256" key="1">
    <source>
        <dbReference type="SAM" id="Phobius"/>
    </source>
</evidence>
<proteinExistence type="predicted"/>
<reference evidence="2 3" key="1">
    <citation type="submission" date="2019-03" db="EMBL/GenBank/DDBJ databases">
        <title>Bacillus niacini sp. nov. a Nicotinate-Metabolizing Mesophile Isolated from Soil.</title>
        <authorList>
            <person name="Zhang G."/>
        </authorList>
    </citation>
    <scope>NUCLEOTIDE SEQUENCE [LARGE SCALE GENOMIC DNA]</scope>
    <source>
        <strain evidence="2 3">WN066</strain>
    </source>
</reference>
<protein>
    <submittedName>
        <fullName evidence="2">Uncharacterized protein</fullName>
    </submittedName>
</protein>
<evidence type="ECO:0000313" key="3">
    <source>
        <dbReference type="Proteomes" id="UP000295132"/>
    </source>
</evidence>
<dbReference type="AlphaFoldDB" id="A0A4R5VN75"/>
<dbReference type="Pfam" id="PF22564">
    <property type="entry name" value="HAAS"/>
    <property type="match status" value="1"/>
</dbReference>
<feature type="transmembrane region" description="Helical" evidence="1">
    <location>
        <begin position="76"/>
        <end position="102"/>
    </location>
</feature>
<feature type="transmembrane region" description="Helical" evidence="1">
    <location>
        <begin position="259"/>
        <end position="277"/>
    </location>
</feature>
<keyword evidence="1" id="KW-1133">Transmembrane helix</keyword>
<name>A0A4R5VN75_9BACI</name>
<dbReference type="RefSeq" id="WP_133337131.1">
    <property type="nucleotide sequence ID" value="NZ_SMYO01000009.1"/>
</dbReference>
<feature type="transmembrane region" description="Helical" evidence="1">
    <location>
        <begin position="122"/>
        <end position="143"/>
    </location>
</feature>
<keyword evidence="1" id="KW-0472">Membrane</keyword>
<dbReference type="EMBL" id="SMYO01000009">
    <property type="protein sequence ID" value="TDK59465.1"/>
    <property type="molecule type" value="Genomic_DNA"/>
</dbReference>
<feature type="transmembrane region" description="Helical" evidence="1">
    <location>
        <begin position="229"/>
        <end position="247"/>
    </location>
</feature>
<accession>A0A4R5VN75</accession>
<comment type="caution">
    <text evidence="2">The sequence shown here is derived from an EMBL/GenBank/DDBJ whole genome shotgun (WGS) entry which is preliminary data.</text>
</comment>
<evidence type="ECO:0000313" key="2">
    <source>
        <dbReference type="EMBL" id="TDK59465.1"/>
    </source>
</evidence>